<dbReference type="GO" id="GO:0009307">
    <property type="term" value="P:DNA restriction-modification system"/>
    <property type="evidence" value="ECO:0007669"/>
    <property type="project" value="UniProtKB-KW"/>
</dbReference>
<evidence type="ECO:0000259" key="1">
    <source>
        <dbReference type="Pfam" id="PF04313"/>
    </source>
</evidence>
<accession>H8K701</accession>
<dbReference type="STRING" id="1105110.MC5_03560"/>
<dbReference type="InterPro" id="IPR007409">
    <property type="entry name" value="Restrct_endonuc_type1_HsdR_N"/>
</dbReference>
<dbReference type="Gene3D" id="3.90.1570.50">
    <property type="match status" value="1"/>
</dbReference>
<organism evidence="2 3">
    <name type="scientific">Rickettsia australis (strain Cutlack)</name>
    <dbReference type="NCBI Taxonomy" id="1105110"/>
    <lineage>
        <taxon>Bacteria</taxon>
        <taxon>Pseudomonadati</taxon>
        <taxon>Pseudomonadota</taxon>
        <taxon>Alphaproteobacteria</taxon>
        <taxon>Rickettsiales</taxon>
        <taxon>Rickettsiaceae</taxon>
        <taxon>Rickettsieae</taxon>
        <taxon>Rickettsia</taxon>
        <taxon>spotted fever group</taxon>
    </lineage>
</organism>
<protein>
    <submittedName>
        <fullName evidence="2">Type I site-specific restriction-modification system, R (Restriction) subunit</fullName>
    </submittedName>
</protein>
<dbReference type="KEGG" id="rau:MC5_03560"/>
<evidence type="ECO:0000313" key="3">
    <source>
        <dbReference type="Proteomes" id="UP000007589"/>
    </source>
</evidence>
<dbReference type="Proteomes" id="UP000007589">
    <property type="component" value="Chromosome"/>
</dbReference>
<dbReference type="eggNOG" id="COG0610">
    <property type="taxonomic scope" value="Bacteria"/>
</dbReference>
<proteinExistence type="predicted"/>
<dbReference type="Pfam" id="PF04313">
    <property type="entry name" value="HSDR_N"/>
    <property type="match status" value="1"/>
</dbReference>
<evidence type="ECO:0000313" key="2">
    <source>
        <dbReference type="EMBL" id="AFC71044.1"/>
    </source>
</evidence>
<dbReference type="GO" id="GO:0009035">
    <property type="term" value="F:type I site-specific deoxyribonuclease activity"/>
    <property type="evidence" value="ECO:0007669"/>
    <property type="project" value="UniProtKB-EC"/>
</dbReference>
<feature type="domain" description="Restriction endonuclease type I HsdR N-terminal" evidence="1">
    <location>
        <begin position="4"/>
        <end position="71"/>
    </location>
</feature>
<dbReference type="GO" id="GO:0005524">
    <property type="term" value="F:ATP binding"/>
    <property type="evidence" value="ECO:0007669"/>
    <property type="project" value="UniProtKB-KW"/>
</dbReference>
<name>H8K701_RICAC</name>
<sequence>MCLIKTNQAIYNLLTLGANIKKNFKNYDLKYIDWQESWNNVDHIAFEVPVESKIRRGSIRICDIVLFVNGINFCSN</sequence>
<dbReference type="HOGENOM" id="CLU_2652127_0_0_5"/>
<dbReference type="REBASE" id="46469">
    <property type="entry name" value="RauCORF3540P"/>
</dbReference>
<dbReference type="OrthoDB" id="9758243at2"/>
<gene>
    <name evidence="2" type="ordered locus">MC5_03560</name>
</gene>
<dbReference type="GO" id="GO:0003677">
    <property type="term" value="F:DNA binding"/>
    <property type="evidence" value="ECO:0007669"/>
    <property type="project" value="UniProtKB-KW"/>
</dbReference>
<dbReference type="AlphaFoldDB" id="H8K701"/>
<dbReference type="EMBL" id="CP003338">
    <property type="protein sequence ID" value="AFC71044.1"/>
    <property type="molecule type" value="Genomic_DNA"/>
</dbReference>
<reference evidence="3" key="1">
    <citation type="submission" date="2012-02" db="EMBL/GenBank/DDBJ databases">
        <title>Complete genome sequence of Rickettsia australis strain Cutlack.</title>
        <authorList>
            <person name="Johnson S.L."/>
            <person name="Munk A.C."/>
            <person name="Han S."/>
            <person name="Bruce D.C."/>
            <person name="Dasch G.A."/>
        </authorList>
    </citation>
    <scope>NUCLEOTIDE SEQUENCE [LARGE SCALE GENOMIC DNA]</scope>
    <source>
        <strain evidence="3">Cutlack</strain>
    </source>
</reference>
<keyword evidence="3" id="KW-1185">Reference proteome</keyword>